<dbReference type="EMBL" id="RAPK01000008">
    <property type="protein sequence ID" value="RKD73507.1"/>
    <property type="molecule type" value="Genomic_DNA"/>
</dbReference>
<dbReference type="Pfam" id="PF02661">
    <property type="entry name" value="Fic"/>
    <property type="match status" value="1"/>
</dbReference>
<dbReference type="InterPro" id="IPR003812">
    <property type="entry name" value="Fido"/>
</dbReference>
<dbReference type="InterPro" id="IPR036597">
    <property type="entry name" value="Fido-like_dom_sf"/>
</dbReference>
<comment type="catalytic activity">
    <reaction evidence="7">
        <text>L-tyrosyl-[protein] + ATP = O-(5'-adenylyl)-L-tyrosyl-[protein] + diphosphate</text>
        <dbReference type="Rhea" id="RHEA:54288"/>
        <dbReference type="Rhea" id="RHEA-COMP:10136"/>
        <dbReference type="Rhea" id="RHEA-COMP:13846"/>
        <dbReference type="ChEBI" id="CHEBI:30616"/>
        <dbReference type="ChEBI" id="CHEBI:33019"/>
        <dbReference type="ChEBI" id="CHEBI:46858"/>
        <dbReference type="ChEBI" id="CHEBI:83624"/>
        <dbReference type="EC" id="2.7.7.108"/>
    </reaction>
</comment>
<keyword evidence="2" id="KW-0548">Nucleotidyltransferase</keyword>
<reference evidence="9 10" key="1">
    <citation type="submission" date="2018-09" db="EMBL/GenBank/DDBJ databases">
        <title>Genomic Encyclopedia of Archaeal and Bacterial Type Strains, Phase II (KMG-II): from individual species to whole genera.</title>
        <authorList>
            <person name="Goeker M."/>
        </authorList>
    </citation>
    <scope>NUCLEOTIDE SEQUENCE [LARGE SCALE GENOMIC DNA]</scope>
    <source>
        <strain evidence="9 10">DSM 17008</strain>
    </source>
</reference>
<dbReference type="PANTHER" id="PTHR39560:SF1">
    <property type="entry name" value="PROTEIN ADENYLYLTRANSFERASE FIC-RELATED"/>
    <property type="match status" value="1"/>
</dbReference>
<comment type="catalytic activity">
    <reaction evidence="6">
        <text>L-threonyl-[protein] + ATP = 3-O-(5'-adenylyl)-L-threonyl-[protein] + diphosphate</text>
        <dbReference type="Rhea" id="RHEA:54292"/>
        <dbReference type="Rhea" id="RHEA-COMP:11060"/>
        <dbReference type="Rhea" id="RHEA-COMP:13847"/>
        <dbReference type="ChEBI" id="CHEBI:30013"/>
        <dbReference type="ChEBI" id="CHEBI:30616"/>
        <dbReference type="ChEBI" id="CHEBI:33019"/>
        <dbReference type="ChEBI" id="CHEBI:138113"/>
        <dbReference type="EC" id="2.7.7.108"/>
    </reaction>
</comment>
<dbReference type="OrthoDB" id="9813719at2"/>
<evidence type="ECO:0000313" key="9">
    <source>
        <dbReference type="EMBL" id="RKD73507.1"/>
    </source>
</evidence>
<protein>
    <recommendedName>
        <fullName evidence="5">protein adenylyltransferase</fullName>
        <ecNumber evidence="5">2.7.7.108</ecNumber>
    </recommendedName>
</protein>
<evidence type="ECO:0000256" key="3">
    <source>
        <dbReference type="ARBA" id="ARBA00022741"/>
    </source>
</evidence>
<comment type="caution">
    <text evidence="9">The sequence shown here is derived from an EMBL/GenBank/DDBJ whole genome shotgun (WGS) entry which is preliminary data.</text>
</comment>
<keyword evidence="10" id="KW-1185">Reference proteome</keyword>
<evidence type="ECO:0000256" key="7">
    <source>
        <dbReference type="ARBA" id="ARBA00048696"/>
    </source>
</evidence>
<dbReference type="GO" id="GO:0005524">
    <property type="term" value="F:ATP binding"/>
    <property type="evidence" value="ECO:0007669"/>
    <property type="project" value="UniProtKB-KW"/>
</dbReference>
<proteinExistence type="predicted"/>
<dbReference type="EC" id="2.7.7.108" evidence="5"/>
<gene>
    <name evidence="9" type="ORF">ATL39_1803</name>
</gene>
<dbReference type="GO" id="GO:0070733">
    <property type="term" value="F:AMPylase activity"/>
    <property type="evidence" value="ECO:0007669"/>
    <property type="project" value="UniProtKB-EC"/>
</dbReference>
<keyword evidence="4" id="KW-0067">ATP-binding</keyword>
<dbReference type="RefSeq" id="WP_120192995.1">
    <property type="nucleotide sequence ID" value="NZ_RAPK01000008.1"/>
</dbReference>
<feature type="domain" description="Fido" evidence="8">
    <location>
        <begin position="51"/>
        <end position="189"/>
    </location>
</feature>
<dbReference type="SUPFAM" id="SSF140931">
    <property type="entry name" value="Fic-like"/>
    <property type="match status" value="1"/>
</dbReference>
<dbReference type="PANTHER" id="PTHR39560">
    <property type="entry name" value="PROTEIN ADENYLYLTRANSFERASE FIC-RELATED"/>
    <property type="match status" value="1"/>
</dbReference>
<dbReference type="GO" id="GO:0051302">
    <property type="term" value="P:regulation of cell division"/>
    <property type="evidence" value="ECO:0007669"/>
    <property type="project" value="TreeGrafter"/>
</dbReference>
<dbReference type="PROSITE" id="PS51459">
    <property type="entry name" value="FIDO"/>
    <property type="match status" value="1"/>
</dbReference>
<evidence type="ECO:0000256" key="6">
    <source>
        <dbReference type="ARBA" id="ARBA00047939"/>
    </source>
</evidence>
<dbReference type="AlphaFoldDB" id="A0A419V4Q8"/>
<accession>A0A419V4Q8</accession>
<evidence type="ECO:0000256" key="5">
    <source>
        <dbReference type="ARBA" id="ARBA00034531"/>
    </source>
</evidence>
<organism evidence="9 10">
    <name type="scientific">Sinobaca qinghaiensis</name>
    <dbReference type="NCBI Taxonomy" id="342944"/>
    <lineage>
        <taxon>Bacteria</taxon>
        <taxon>Bacillati</taxon>
        <taxon>Bacillota</taxon>
        <taxon>Bacilli</taxon>
        <taxon>Bacillales</taxon>
        <taxon>Sporolactobacillaceae</taxon>
        <taxon>Sinobaca</taxon>
    </lineage>
</organism>
<evidence type="ECO:0000313" key="10">
    <source>
        <dbReference type="Proteomes" id="UP000285120"/>
    </source>
</evidence>
<keyword evidence="3" id="KW-0547">Nucleotide-binding</keyword>
<evidence type="ECO:0000256" key="1">
    <source>
        <dbReference type="ARBA" id="ARBA00022679"/>
    </source>
</evidence>
<name>A0A419V4Q8_9BACL</name>
<dbReference type="Proteomes" id="UP000285120">
    <property type="component" value="Unassembled WGS sequence"/>
</dbReference>
<evidence type="ECO:0000256" key="4">
    <source>
        <dbReference type="ARBA" id="ARBA00022840"/>
    </source>
</evidence>
<evidence type="ECO:0000259" key="8">
    <source>
        <dbReference type="PROSITE" id="PS51459"/>
    </source>
</evidence>
<keyword evidence="1" id="KW-0808">Transferase</keyword>
<evidence type="ECO:0000256" key="2">
    <source>
        <dbReference type="ARBA" id="ARBA00022695"/>
    </source>
</evidence>
<sequence length="208" mass="24501">MTQHTYMYPGTNVLKNKLNIRNKEELEQAEKYLTLKRMVELYNSRRVTGSFNRKHIQAIHYHIFQDLYEWAGEWRTVQIQKGSTNFLATSFLHIGLGDLEKRLVKMNAGGFKTKEAFSDAAAVIYTDLNYIHPFREGNGRTQREFIRQLALYHGFEMDYIDERREKLFEASVVDDYTMAKDALLAIIKNDTVDTVLKERIRYNDEENS</sequence>
<dbReference type="Gene3D" id="1.10.3290.10">
    <property type="entry name" value="Fido-like domain"/>
    <property type="match status" value="1"/>
</dbReference>